<dbReference type="PANTHER" id="PTHR11266">
    <property type="entry name" value="PEROXISOMAL MEMBRANE PROTEIN 2, PXMP2 MPV17"/>
    <property type="match status" value="1"/>
</dbReference>
<evidence type="ECO:0000256" key="6">
    <source>
        <dbReference type="RuleBase" id="RU363053"/>
    </source>
</evidence>
<evidence type="ECO:0000256" key="7">
    <source>
        <dbReference type="SAM" id="MobiDB-lite"/>
    </source>
</evidence>
<evidence type="ECO:0008006" key="10">
    <source>
        <dbReference type="Google" id="ProtNLM"/>
    </source>
</evidence>
<keyword evidence="3 6" id="KW-0812">Transmembrane</keyword>
<dbReference type="InterPro" id="IPR007248">
    <property type="entry name" value="Mpv17_PMP22"/>
</dbReference>
<comment type="subcellular location">
    <subcellularLocation>
        <location evidence="1">Membrane</location>
        <topology evidence="1">Multi-pass membrane protein</topology>
    </subcellularLocation>
</comment>
<dbReference type="GO" id="GO:0016020">
    <property type="term" value="C:membrane"/>
    <property type="evidence" value="ECO:0007669"/>
    <property type="project" value="UniProtKB-SubCell"/>
</dbReference>
<dbReference type="GO" id="GO:0005737">
    <property type="term" value="C:cytoplasm"/>
    <property type="evidence" value="ECO:0007669"/>
    <property type="project" value="TreeGrafter"/>
</dbReference>
<protein>
    <recommendedName>
        <fullName evidence="10">Peroxisomal membrane protein 2</fullName>
    </recommendedName>
</protein>
<keyword evidence="5 6" id="KW-0472">Membrane</keyword>
<keyword evidence="4 6" id="KW-1133">Transmembrane helix</keyword>
<accession>A0AA38ZDY9</accession>
<evidence type="ECO:0000256" key="2">
    <source>
        <dbReference type="ARBA" id="ARBA00006824"/>
    </source>
</evidence>
<evidence type="ECO:0000256" key="5">
    <source>
        <dbReference type="ARBA" id="ARBA00023136"/>
    </source>
</evidence>
<reference evidence="8 9" key="1">
    <citation type="journal article" date="2023" name="BMC Biotechnol.">
        <title>Vitis rotundifolia cv Carlos genome sequencing.</title>
        <authorList>
            <person name="Huff M."/>
            <person name="Hulse-Kemp A."/>
            <person name="Scheffler B."/>
            <person name="Youngblood R."/>
            <person name="Simpson S."/>
            <person name="Babiker E."/>
            <person name="Staton M."/>
        </authorList>
    </citation>
    <scope>NUCLEOTIDE SEQUENCE [LARGE SCALE GENOMIC DNA]</scope>
    <source>
        <tissue evidence="8">Leaf</tissue>
    </source>
</reference>
<dbReference type="PANTHER" id="PTHR11266:SF121">
    <property type="entry name" value="OS09G0315000 PROTEIN"/>
    <property type="match status" value="1"/>
</dbReference>
<evidence type="ECO:0000313" key="8">
    <source>
        <dbReference type="EMBL" id="KAJ9686624.1"/>
    </source>
</evidence>
<feature type="region of interest" description="Disordered" evidence="7">
    <location>
        <begin position="70"/>
        <end position="110"/>
    </location>
</feature>
<evidence type="ECO:0000313" key="9">
    <source>
        <dbReference type="Proteomes" id="UP001168098"/>
    </source>
</evidence>
<comment type="similarity">
    <text evidence="2 6">Belongs to the peroxisomal membrane protein PXMP2/4 family.</text>
</comment>
<proteinExistence type="inferred from homology"/>
<name>A0AA38ZDY9_VITRO</name>
<evidence type="ECO:0000256" key="3">
    <source>
        <dbReference type="ARBA" id="ARBA00022692"/>
    </source>
</evidence>
<evidence type="ECO:0000256" key="1">
    <source>
        <dbReference type="ARBA" id="ARBA00004141"/>
    </source>
</evidence>
<dbReference type="AlphaFoldDB" id="A0AA38ZDY9"/>
<keyword evidence="9" id="KW-1185">Reference proteome</keyword>
<sequence>MATLNTITAHRLSPLPKSITESNNSYTVCISNSSSQLFLNKSNPSLNSTFSKKKRLNWVINAVAEDQDLAPAQTSGSKVHQDEDLPRSLLDGSEDSEGLSSSAVSSQGKDDNYEFDRLRSRTINATIVLAGGTLAITRLLTIDHDYWHGWTLYEVLRYAPEHNWVAYEEALKTNPVLAKMAISGTVYLIGDWIAQCYEGKPLFEFDLTRMFRSGLVGFSLHGSLSHYYYQFCEVVIVVHIIFLLNLFFVFLCVAETIYLFIQALFPSKDWWVVPAKVVVDQTVWAAIWNSIYYVALGFLRRESPANIYGELKSTFWPLLTVRNFSYTPLTSF</sequence>
<gene>
    <name evidence="8" type="ORF">PVL29_015480</name>
</gene>
<evidence type="ECO:0000256" key="4">
    <source>
        <dbReference type="ARBA" id="ARBA00022989"/>
    </source>
</evidence>
<feature type="transmembrane region" description="Helical" evidence="6">
    <location>
        <begin position="281"/>
        <end position="299"/>
    </location>
</feature>
<feature type="transmembrane region" description="Helical" evidence="6">
    <location>
        <begin position="234"/>
        <end position="261"/>
    </location>
</feature>
<dbReference type="Proteomes" id="UP001168098">
    <property type="component" value="Unassembled WGS sequence"/>
</dbReference>
<comment type="caution">
    <text evidence="8">The sequence shown here is derived from an EMBL/GenBank/DDBJ whole genome shotgun (WGS) entry which is preliminary data.</text>
</comment>
<dbReference type="EMBL" id="JARBHA010000012">
    <property type="protein sequence ID" value="KAJ9686624.1"/>
    <property type="molecule type" value="Genomic_DNA"/>
</dbReference>
<organism evidence="8 9">
    <name type="scientific">Vitis rotundifolia</name>
    <name type="common">Muscadine grape</name>
    <dbReference type="NCBI Taxonomy" id="103349"/>
    <lineage>
        <taxon>Eukaryota</taxon>
        <taxon>Viridiplantae</taxon>
        <taxon>Streptophyta</taxon>
        <taxon>Embryophyta</taxon>
        <taxon>Tracheophyta</taxon>
        <taxon>Spermatophyta</taxon>
        <taxon>Magnoliopsida</taxon>
        <taxon>eudicotyledons</taxon>
        <taxon>Gunneridae</taxon>
        <taxon>Pentapetalae</taxon>
        <taxon>rosids</taxon>
        <taxon>Vitales</taxon>
        <taxon>Vitaceae</taxon>
        <taxon>Viteae</taxon>
        <taxon>Vitis</taxon>
    </lineage>
</organism>